<dbReference type="Proteomes" id="UP000018888">
    <property type="component" value="Unassembled WGS sequence"/>
</dbReference>
<reference evidence="1 2" key="2">
    <citation type="journal article" date="2018" name="New Phytol.">
        <title>High intraspecific genome diversity in the model arbuscular mycorrhizal symbiont Rhizophagus irregularis.</title>
        <authorList>
            <person name="Chen E.C.H."/>
            <person name="Morin E."/>
            <person name="Beaudet D."/>
            <person name="Noel J."/>
            <person name="Yildirir G."/>
            <person name="Ndikumana S."/>
            <person name="Charron P."/>
            <person name="St-Onge C."/>
            <person name="Giorgi J."/>
            <person name="Kruger M."/>
            <person name="Marton T."/>
            <person name="Ropars J."/>
            <person name="Grigoriev I.V."/>
            <person name="Hainaut M."/>
            <person name="Henrissat B."/>
            <person name="Roux C."/>
            <person name="Martin F."/>
            <person name="Corradi N."/>
        </authorList>
    </citation>
    <scope>NUCLEOTIDE SEQUENCE [LARGE SCALE GENOMIC DNA]</scope>
    <source>
        <strain evidence="1 2">DAOM 197198</strain>
    </source>
</reference>
<evidence type="ECO:0000313" key="2">
    <source>
        <dbReference type="Proteomes" id="UP000018888"/>
    </source>
</evidence>
<sequence>MACSKIFSGNLPELLNEIIQYFRNDFLTLHSCILVNRLWCRLAIPLLWEDPFSNPTANYHFIRNFLYNLNDNDKTKLIEYEINIDLIPSNTLFNYPNYIKCLNTWKIFHYIEKWIDFIKLGTPLNSDKIKEISKIIYNSILKNENNINLRIFEIILIRDHDYFNDILELILQNQNLILNIKNLKISFNGIIKTTNIFYDFLKFLYNNCKTISILYFHHKMNYDDLLIIKYCSELIISQQNLEKMLFGFHIYNSIFLSLKNSNCSNTLKTIIFYNINFKNITNFKQVIEQLNVLKSIHILYCFSLNYDFIQQIININKPFKLTSLFMKEKFQIDNFQALLQISGDYLENIGLLTSNKLKYQLLEIIIKYCKNIKFFDLPGFDYQNIYLSMDLIKKFNNHHLNYIIIDFDRLHILNQPNDDILNISSIILKELGQILPLKLEYLDLSLSIDENIFEIFLKNSQNTFIKKLLINNKIQIGNENILSFIKEYIMKKKKIDYFAFKMKDDSDDSIEKCKDLFSMKDEVKIFESYNIKVQNYGDLKIQHYSYIEEMY</sequence>
<reference evidence="1 2" key="1">
    <citation type="journal article" date="2013" name="Proc. Natl. Acad. Sci. U.S.A.">
        <title>Genome of an arbuscular mycorrhizal fungus provides insight into the oldest plant symbiosis.</title>
        <authorList>
            <person name="Tisserant E."/>
            <person name="Malbreil M."/>
            <person name="Kuo A."/>
            <person name="Kohler A."/>
            <person name="Symeonidi A."/>
            <person name="Balestrini R."/>
            <person name="Charron P."/>
            <person name="Duensing N."/>
            <person name="Frei Dit Frey N."/>
            <person name="Gianinazzi-Pearson V."/>
            <person name="Gilbert L.B."/>
            <person name="Handa Y."/>
            <person name="Herr J.R."/>
            <person name="Hijri M."/>
            <person name="Koul R."/>
            <person name="Kawaguchi M."/>
            <person name="Krajinski F."/>
            <person name="Lammers P.J."/>
            <person name="Masclaux F.G."/>
            <person name="Murat C."/>
            <person name="Morin E."/>
            <person name="Ndikumana S."/>
            <person name="Pagni M."/>
            <person name="Petitpierre D."/>
            <person name="Requena N."/>
            <person name="Rosikiewicz P."/>
            <person name="Riley R."/>
            <person name="Saito K."/>
            <person name="San Clemente H."/>
            <person name="Shapiro H."/>
            <person name="van Tuinen D."/>
            <person name="Becard G."/>
            <person name="Bonfante P."/>
            <person name="Paszkowski U."/>
            <person name="Shachar-Hill Y.Y."/>
            <person name="Tuskan G.A."/>
            <person name="Young P.W."/>
            <person name="Sanders I.R."/>
            <person name="Henrissat B."/>
            <person name="Rensing S.A."/>
            <person name="Grigoriev I.V."/>
            <person name="Corradi N."/>
            <person name="Roux C."/>
            <person name="Martin F."/>
        </authorList>
    </citation>
    <scope>NUCLEOTIDE SEQUENCE [LARGE SCALE GENOMIC DNA]</scope>
    <source>
        <strain evidence="1 2">DAOM 197198</strain>
    </source>
</reference>
<proteinExistence type="predicted"/>
<protein>
    <recommendedName>
        <fullName evidence="3">F-box domain-containing protein</fullName>
    </recommendedName>
</protein>
<accession>A0A2H5SDZ8</accession>
<dbReference type="AlphaFoldDB" id="A0A2H5SDZ8"/>
<evidence type="ECO:0008006" key="3">
    <source>
        <dbReference type="Google" id="ProtNLM"/>
    </source>
</evidence>
<dbReference type="VEuPathDB" id="FungiDB:RhiirFUN_026590"/>
<evidence type="ECO:0000313" key="1">
    <source>
        <dbReference type="EMBL" id="POG79899.1"/>
    </source>
</evidence>
<gene>
    <name evidence="1" type="ORF">GLOIN_2v1765243</name>
</gene>
<organism evidence="1 2">
    <name type="scientific">Rhizophagus irregularis (strain DAOM 181602 / DAOM 197198 / MUCL 43194)</name>
    <name type="common">Arbuscular mycorrhizal fungus</name>
    <name type="synonym">Glomus intraradices</name>
    <dbReference type="NCBI Taxonomy" id="747089"/>
    <lineage>
        <taxon>Eukaryota</taxon>
        <taxon>Fungi</taxon>
        <taxon>Fungi incertae sedis</taxon>
        <taxon>Mucoromycota</taxon>
        <taxon>Glomeromycotina</taxon>
        <taxon>Glomeromycetes</taxon>
        <taxon>Glomerales</taxon>
        <taxon>Glomeraceae</taxon>
        <taxon>Rhizophagus</taxon>
    </lineage>
</organism>
<keyword evidence="2" id="KW-1185">Reference proteome</keyword>
<comment type="caution">
    <text evidence="1">The sequence shown here is derived from an EMBL/GenBank/DDBJ whole genome shotgun (WGS) entry which is preliminary data.</text>
</comment>
<dbReference type="EMBL" id="AUPC02000022">
    <property type="protein sequence ID" value="POG79899.1"/>
    <property type="molecule type" value="Genomic_DNA"/>
</dbReference>
<name>A0A2H5SDZ8_RHIID</name>